<evidence type="ECO:0000256" key="2">
    <source>
        <dbReference type="SAM" id="MobiDB-lite"/>
    </source>
</evidence>
<evidence type="ECO:0000256" key="1">
    <source>
        <dbReference type="SAM" id="Coils"/>
    </source>
</evidence>
<protein>
    <submittedName>
        <fullName evidence="3">Uncharacterized protein</fullName>
    </submittedName>
</protein>
<reference evidence="3" key="1">
    <citation type="submission" date="2014-12" db="EMBL/GenBank/DDBJ databases">
        <title>Genome Sequence of Valsa Canker Pathogens Uncovers a Specific Adaption of Colonization on Woody Bark.</title>
        <authorList>
            <person name="Yin Z."/>
            <person name="Liu H."/>
            <person name="Gao X."/>
            <person name="Li Z."/>
            <person name="Song N."/>
            <person name="Ke X."/>
            <person name="Dai Q."/>
            <person name="Wu Y."/>
            <person name="Sun Y."/>
            <person name="Xu J.-R."/>
            <person name="Kang Z.K."/>
            <person name="Wang L."/>
            <person name="Huang L."/>
        </authorList>
    </citation>
    <scope>NUCLEOTIDE SEQUENCE [LARGE SCALE GENOMIC DNA]</scope>
    <source>
        <strain evidence="3">03-8</strain>
    </source>
</reference>
<evidence type="ECO:0000313" key="3">
    <source>
        <dbReference type="EMBL" id="KUI74505.1"/>
    </source>
</evidence>
<sequence>MRICDQDPQTVPVTPIRFSPLARLLTMAKPRSLDLTALEAVVTWTGTHGQTHCLSRRDNEPPTQVALDIKYKEIQGQSGYIGLFRLLVLVSFKASPLDKTPLFLYIRPERVVSLECLQSSDAIVDAKLGPRHSQHVCLRFNLNRPADMVAPSGVPLVPLRHRPHGQRMDLLMSLAQTTSFSISLDAHDLGSTSLLREFVDAIGDPATDVQSTEVDDISSLYSGQGGRILDDAELSASVPLAIPPSPPLYGNIEAPPPLAPLEPEHAAGPSSSSKSRKRRRDSDIDEASTSPSVESMVETIYHRLHHDMKGTLQQSRNEDRAFMTDLVEKAKSEIMAEIEKQKTEIKQYVDRCTDELDYRLADVEREVEDTNDRVDVQVDDAVVSYKIEVEEEKENFKSEMREFVDERLDEVQDSAVEEIEERVMERLNGAKVQVSIEQATINLE</sequence>
<dbReference type="EMBL" id="CM003110">
    <property type="protein sequence ID" value="KUI74505.1"/>
    <property type="molecule type" value="Genomic_DNA"/>
</dbReference>
<keyword evidence="1" id="KW-0175">Coiled coil</keyword>
<keyword evidence="4" id="KW-1185">Reference proteome</keyword>
<evidence type="ECO:0000313" key="4">
    <source>
        <dbReference type="Proteomes" id="UP000078559"/>
    </source>
</evidence>
<organism evidence="3 4">
    <name type="scientific">Cytospora mali</name>
    <name type="common">Apple Valsa canker fungus</name>
    <name type="synonym">Valsa mali</name>
    <dbReference type="NCBI Taxonomy" id="578113"/>
    <lineage>
        <taxon>Eukaryota</taxon>
        <taxon>Fungi</taxon>
        <taxon>Dikarya</taxon>
        <taxon>Ascomycota</taxon>
        <taxon>Pezizomycotina</taxon>
        <taxon>Sordariomycetes</taxon>
        <taxon>Sordariomycetidae</taxon>
        <taxon>Diaporthales</taxon>
        <taxon>Cytosporaceae</taxon>
        <taxon>Cytospora</taxon>
    </lineage>
</organism>
<feature type="coiled-coil region" evidence="1">
    <location>
        <begin position="331"/>
        <end position="406"/>
    </location>
</feature>
<feature type="region of interest" description="Disordered" evidence="2">
    <location>
        <begin position="249"/>
        <end position="295"/>
    </location>
</feature>
<accession>A0A194WE49</accession>
<dbReference type="OrthoDB" id="47007at2759"/>
<dbReference type="AlphaFoldDB" id="A0A194WE49"/>
<name>A0A194WE49_CYTMA</name>
<proteinExistence type="predicted"/>
<dbReference type="Proteomes" id="UP000078559">
    <property type="component" value="Chromosome 13"/>
</dbReference>
<gene>
    <name evidence="3" type="ORF">VM1G_10103</name>
</gene>